<name>A0A126V238_9RHOB</name>
<gene>
    <name evidence="1" type="ORF">RC74_14620</name>
</gene>
<dbReference type="KEGG" id="hat:RC74_14620"/>
<evidence type="ECO:0008006" key="3">
    <source>
        <dbReference type="Google" id="ProtNLM"/>
    </source>
</evidence>
<reference evidence="1 2" key="1">
    <citation type="submission" date="2016-02" db="EMBL/GenBank/DDBJ databases">
        <title>Complete genome sequence of Halocynthiibacter arcticus PAMC 20958t from arctic marine sediment.</title>
        <authorList>
            <person name="Lee Y.M."/>
            <person name="Baek K."/>
            <person name="Lee H.K."/>
            <person name="Shin S.C."/>
        </authorList>
    </citation>
    <scope>NUCLEOTIDE SEQUENCE [LARGE SCALE GENOMIC DNA]</scope>
    <source>
        <strain evidence="1">PAMC 20958</strain>
    </source>
</reference>
<dbReference type="Proteomes" id="UP000070371">
    <property type="component" value="Chromosome"/>
</dbReference>
<dbReference type="OrthoDB" id="7858976at2"/>
<sequence length="148" mass="16748">MLDGSARSIAQDFLDRQGEATISGDVEATLGWCDIPCTLESIEGRAVAKNEAEMRAICVAFIKNLKEKRLTFMVRNCVEAILKDDDTIWAAYETRYVAEGNFRTEDPYVGFVILRRKEDRWKISTMQFAVSSNSPANATLRKWASEQN</sequence>
<dbReference type="RefSeq" id="WP_039003164.1">
    <property type="nucleotide sequence ID" value="NZ_CP014327.1"/>
</dbReference>
<accession>A0A126V238</accession>
<dbReference type="AlphaFoldDB" id="A0A126V238"/>
<dbReference type="Gene3D" id="3.10.450.50">
    <property type="match status" value="1"/>
</dbReference>
<keyword evidence="2" id="KW-1185">Reference proteome</keyword>
<evidence type="ECO:0000313" key="2">
    <source>
        <dbReference type="Proteomes" id="UP000070371"/>
    </source>
</evidence>
<proteinExistence type="predicted"/>
<dbReference type="EMBL" id="CP014327">
    <property type="protein sequence ID" value="AML52343.1"/>
    <property type="molecule type" value="Genomic_DNA"/>
</dbReference>
<dbReference type="InterPro" id="IPR032710">
    <property type="entry name" value="NTF2-like_dom_sf"/>
</dbReference>
<protein>
    <recommendedName>
        <fullName evidence="3">SnoaL-like domain-containing protein</fullName>
    </recommendedName>
</protein>
<evidence type="ECO:0000313" key="1">
    <source>
        <dbReference type="EMBL" id="AML52343.1"/>
    </source>
</evidence>
<dbReference type="SUPFAM" id="SSF54427">
    <property type="entry name" value="NTF2-like"/>
    <property type="match status" value="1"/>
</dbReference>
<organism evidence="1 2">
    <name type="scientific">Falsihalocynthiibacter arcticus</name>
    <dbReference type="NCBI Taxonomy" id="1579316"/>
    <lineage>
        <taxon>Bacteria</taxon>
        <taxon>Pseudomonadati</taxon>
        <taxon>Pseudomonadota</taxon>
        <taxon>Alphaproteobacteria</taxon>
        <taxon>Rhodobacterales</taxon>
        <taxon>Roseobacteraceae</taxon>
        <taxon>Falsihalocynthiibacter</taxon>
    </lineage>
</organism>